<feature type="compositionally biased region" description="Basic and acidic residues" evidence="11">
    <location>
        <begin position="452"/>
        <end position="461"/>
    </location>
</feature>
<dbReference type="PROSITE" id="PS51846">
    <property type="entry name" value="CNNM"/>
    <property type="match status" value="1"/>
</dbReference>
<keyword evidence="4 10" id="KW-0812">Transmembrane</keyword>
<dbReference type="PANTHER" id="PTHR43099:SF2">
    <property type="entry name" value="UPF0053 PROTEIN YRKA"/>
    <property type="match status" value="1"/>
</dbReference>
<dbReference type="Pfam" id="PF01595">
    <property type="entry name" value="CNNM"/>
    <property type="match status" value="1"/>
</dbReference>
<dbReference type="SMART" id="SM00116">
    <property type="entry name" value="CBS"/>
    <property type="match status" value="2"/>
</dbReference>
<dbReference type="GO" id="GO:0005886">
    <property type="term" value="C:plasma membrane"/>
    <property type="evidence" value="ECO:0007669"/>
    <property type="project" value="UniProtKB-SubCell"/>
</dbReference>
<protein>
    <submittedName>
        <fullName evidence="15">UPF0053 protein YhdP</fullName>
    </submittedName>
</protein>
<evidence type="ECO:0000313" key="16">
    <source>
        <dbReference type="Proteomes" id="UP000391919"/>
    </source>
</evidence>
<dbReference type="InterPro" id="IPR016169">
    <property type="entry name" value="FAD-bd_PCMH_sub2"/>
</dbReference>
<dbReference type="SUPFAM" id="SSF56176">
    <property type="entry name" value="FAD-binding/transporter-associated domain-like"/>
    <property type="match status" value="1"/>
</dbReference>
<dbReference type="InterPro" id="IPR005170">
    <property type="entry name" value="Transptr-assoc_dom"/>
</dbReference>
<dbReference type="Gene3D" id="3.10.580.10">
    <property type="entry name" value="CBS-domain"/>
    <property type="match status" value="1"/>
</dbReference>
<keyword evidence="5" id="KW-0677">Repeat</keyword>
<dbReference type="InterPro" id="IPR002550">
    <property type="entry name" value="CNNM"/>
</dbReference>
<feature type="domain" description="CBS" evidence="13">
    <location>
        <begin position="287"/>
        <end position="344"/>
    </location>
</feature>
<evidence type="ECO:0000256" key="8">
    <source>
        <dbReference type="ARBA" id="ARBA00023136"/>
    </source>
</evidence>
<evidence type="ECO:0000259" key="13">
    <source>
        <dbReference type="PROSITE" id="PS51371"/>
    </source>
</evidence>
<dbReference type="Proteomes" id="UP000391919">
    <property type="component" value="Unassembled WGS sequence"/>
</dbReference>
<dbReference type="InterPro" id="IPR036318">
    <property type="entry name" value="FAD-bd_PCMH-like_sf"/>
</dbReference>
<dbReference type="InterPro" id="IPR000644">
    <property type="entry name" value="CBS_dom"/>
</dbReference>
<evidence type="ECO:0000259" key="14">
    <source>
        <dbReference type="PROSITE" id="PS51846"/>
    </source>
</evidence>
<name>A0A5J4J9M1_9BACI</name>
<feature type="region of interest" description="Disordered" evidence="11">
    <location>
        <begin position="433"/>
        <end position="461"/>
    </location>
</feature>
<evidence type="ECO:0000256" key="5">
    <source>
        <dbReference type="ARBA" id="ARBA00022737"/>
    </source>
</evidence>
<dbReference type="CDD" id="cd04590">
    <property type="entry name" value="CBS_pair_CorC_HlyC_assoc"/>
    <property type="match status" value="1"/>
</dbReference>
<dbReference type="FunFam" id="3.10.580.10:FF:000002">
    <property type="entry name" value="Magnesium/cobalt efflux protein CorC"/>
    <property type="match status" value="1"/>
</dbReference>
<evidence type="ECO:0000256" key="9">
    <source>
        <dbReference type="PROSITE-ProRule" id="PRU00703"/>
    </source>
</evidence>
<feature type="domain" description="CBS" evidence="13">
    <location>
        <begin position="220"/>
        <end position="279"/>
    </location>
</feature>
<reference evidence="15 16" key="1">
    <citation type="submission" date="2019-09" db="EMBL/GenBank/DDBJ databases">
        <title>Draft genome sequence of Bacillus sp. JC-7.</title>
        <authorList>
            <person name="Tanaka N."/>
            <person name="Shiwa Y."/>
            <person name="Fujita N."/>
            <person name="Tanasupawat S."/>
        </authorList>
    </citation>
    <scope>NUCLEOTIDE SEQUENCE [LARGE SCALE GENOMIC DNA]</scope>
    <source>
        <strain evidence="15 16">JC-7</strain>
    </source>
</reference>
<keyword evidence="16" id="KW-1185">Reference proteome</keyword>
<evidence type="ECO:0000256" key="3">
    <source>
        <dbReference type="ARBA" id="ARBA00022475"/>
    </source>
</evidence>
<proteinExistence type="inferred from homology"/>
<dbReference type="GO" id="GO:0050660">
    <property type="term" value="F:flavin adenine dinucleotide binding"/>
    <property type="evidence" value="ECO:0007669"/>
    <property type="project" value="InterPro"/>
</dbReference>
<keyword evidence="7 9" id="KW-0129">CBS domain</keyword>
<dbReference type="InterPro" id="IPR044751">
    <property type="entry name" value="Ion_transp-like_CBS"/>
</dbReference>
<comment type="subcellular location">
    <subcellularLocation>
        <location evidence="1">Cell membrane</location>
        <topology evidence="1">Multi-pass membrane protein</topology>
    </subcellularLocation>
</comment>
<feature type="transmembrane region" description="Helical" evidence="12">
    <location>
        <begin position="58"/>
        <end position="77"/>
    </location>
</feature>
<dbReference type="PROSITE" id="PS51371">
    <property type="entry name" value="CBS"/>
    <property type="match status" value="2"/>
</dbReference>
<dbReference type="RefSeq" id="WP_151698089.1">
    <property type="nucleotide sequence ID" value="NZ_BKZP01000042.1"/>
</dbReference>
<gene>
    <name evidence="15" type="primary">yhdP_1</name>
    <name evidence="15" type="ORF">BpJC7_28150</name>
</gene>
<evidence type="ECO:0000256" key="2">
    <source>
        <dbReference type="ARBA" id="ARBA00006337"/>
    </source>
</evidence>
<accession>A0A5J4J9M1</accession>
<dbReference type="InterPro" id="IPR046342">
    <property type="entry name" value="CBS_dom_sf"/>
</dbReference>
<evidence type="ECO:0000256" key="11">
    <source>
        <dbReference type="SAM" id="MobiDB-lite"/>
    </source>
</evidence>
<dbReference type="Gene3D" id="3.30.465.10">
    <property type="match status" value="1"/>
</dbReference>
<dbReference type="PANTHER" id="PTHR43099">
    <property type="entry name" value="UPF0053 PROTEIN YRKA"/>
    <property type="match status" value="1"/>
</dbReference>
<evidence type="ECO:0000256" key="4">
    <source>
        <dbReference type="ARBA" id="ARBA00022692"/>
    </source>
</evidence>
<evidence type="ECO:0000256" key="7">
    <source>
        <dbReference type="ARBA" id="ARBA00023122"/>
    </source>
</evidence>
<comment type="similarity">
    <text evidence="2">Belongs to the UPF0053 family.</text>
</comment>
<evidence type="ECO:0000313" key="15">
    <source>
        <dbReference type="EMBL" id="GER71512.1"/>
    </source>
</evidence>
<dbReference type="Pfam" id="PF03471">
    <property type="entry name" value="CorC_HlyC"/>
    <property type="match status" value="1"/>
</dbReference>
<dbReference type="AlphaFoldDB" id="A0A5J4J9M1"/>
<dbReference type="Pfam" id="PF00571">
    <property type="entry name" value="CBS"/>
    <property type="match status" value="2"/>
</dbReference>
<dbReference type="InterPro" id="IPR051676">
    <property type="entry name" value="UPF0053_domain"/>
</dbReference>
<comment type="caution">
    <text evidence="15">The sequence shown here is derived from an EMBL/GenBank/DDBJ whole genome shotgun (WGS) entry which is preliminary data.</text>
</comment>
<keyword evidence="3" id="KW-1003">Cell membrane</keyword>
<keyword evidence="8 10" id="KW-0472">Membrane</keyword>
<evidence type="ECO:0000256" key="10">
    <source>
        <dbReference type="PROSITE-ProRule" id="PRU01193"/>
    </source>
</evidence>
<sequence length="461" mass="52228">MDIFKLVLIFILIALSAFFVASEFAIVKIRSSRIDQLIEEGNKRAIPVKKIITNLDEYLSTCQLGITIISLLLGWIGEETVSHLIGPVFGMLQLPQSFAAVASVIFAFTLITFAHVVAGELSPKTIAIQKAETIAFLSARPLILFHRLMYPFIWVLNSSARLITKTAGLEPASQHDVAHTEEELRIILSESYKNGEINQSEFKYVNKIFEFDNRIAKEIMVPRTEIVSLSKNDSLQTFLDLVQEERFTRYPVIDGDKDHIIGIINLKEVLTDMLHRKQTPPPPLETYIRPIIRVIDTIPINELLIMMQKERIHMAVLIDEYGGTSGIVTVEDILEEIVGEIRDEFDMDEVPLIRKVADGHFIIDSKVLISEVNDLLGTHISDEDIDTIGGWILTEKFEAKQGDVLEYGGYEFTISEMEDMHIRYIEVKKKAGQATKQKPKQETFPISNTETGHPEMLKAFE</sequence>
<organism evidence="15 16">
    <name type="scientific">Weizmannia acidilactici</name>
    <dbReference type="NCBI Taxonomy" id="2607726"/>
    <lineage>
        <taxon>Bacteria</taxon>
        <taxon>Bacillati</taxon>
        <taxon>Bacillota</taxon>
        <taxon>Bacilli</taxon>
        <taxon>Bacillales</taxon>
        <taxon>Bacillaceae</taxon>
        <taxon>Heyndrickxia</taxon>
    </lineage>
</organism>
<dbReference type="SMART" id="SM01091">
    <property type="entry name" value="CorC_HlyC"/>
    <property type="match status" value="1"/>
</dbReference>
<feature type="domain" description="CNNM transmembrane" evidence="14">
    <location>
        <begin position="1"/>
        <end position="201"/>
    </location>
</feature>
<feature type="transmembrane region" description="Helical" evidence="12">
    <location>
        <begin position="6"/>
        <end position="27"/>
    </location>
</feature>
<dbReference type="SUPFAM" id="SSF54631">
    <property type="entry name" value="CBS-domain pair"/>
    <property type="match status" value="1"/>
</dbReference>
<evidence type="ECO:0000256" key="6">
    <source>
        <dbReference type="ARBA" id="ARBA00022989"/>
    </source>
</evidence>
<evidence type="ECO:0000256" key="1">
    <source>
        <dbReference type="ARBA" id="ARBA00004651"/>
    </source>
</evidence>
<feature type="transmembrane region" description="Helical" evidence="12">
    <location>
        <begin position="97"/>
        <end position="121"/>
    </location>
</feature>
<evidence type="ECO:0000256" key="12">
    <source>
        <dbReference type="SAM" id="Phobius"/>
    </source>
</evidence>
<keyword evidence="6 10" id="KW-1133">Transmembrane helix</keyword>
<dbReference type="EMBL" id="BKZQ01000052">
    <property type="protein sequence ID" value="GER71512.1"/>
    <property type="molecule type" value="Genomic_DNA"/>
</dbReference>